<name>A0A835CL63_9FABA</name>
<keyword evidence="5" id="KW-1185">Reference proteome</keyword>
<sequence length="88" mass="10010">MGVPPFPSFAFPALFLFSLIIIPQLAQGSITRHYRFDVKLQNVTRLCHTKSMVTVNGQFPGPRIIAREGDRLLIKVVNHVQNNISIHW</sequence>
<reference evidence="4" key="1">
    <citation type="submission" date="2020-09" db="EMBL/GenBank/DDBJ databases">
        <title>Genome-Enabled Discovery of Anthraquinone Biosynthesis in Senna tora.</title>
        <authorList>
            <person name="Kang S.-H."/>
            <person name="Pandey R.P."/>
            <person name="Lee C.-M."/>
            <person name="Sim J.-S."/>
            <person name="Jeong J.-T."/>
            <person name="Choi B.-S."/>
            <person name="Jung M."/>
            <person name="Ginzburg D."/>
            <person name="Zhao K."/>
            <person name="Won S.Y."/>
            <person name="Oh T.-J."/>
            <person name="Yu Y."/>
            <person name="Kim N.-H."/>
            <person name="Lee O.R."/>
            <person name="Lee T.-H."/>
            <person name="Bashyal P."/>
            <person name="Kim T.-S."/>
            <person name="Lee W.-H."/>
            <person name="Kawkins C."/>
            <person name="Kim C.-K."/>
            <person name="Kim J.S."/>
            <person name="Ahn B.O."/>
            <person name="Rhee S.Y."/>
            <person name="Sohng J.K."/>
        </authorList>
    </citation>
    <scope>NUCLEOTIDE SEQUENCE</scope>
    <source>
        <tissue evidence="4">Leaf</tissue>
    </source>
</reference>
<comment type="caution">
    <text evidence="4">The sequence shown here is derived from an EMBL/GenBank/DDBJ whole genome shotgun (WGS) entry which is preliminary data.</text>
</comment>
<dbReference type="EMBL" id="JAAIUW010000001">
    <property type="protein sequence ID" value="KAF7845506.1"/>
    <property type="molecule type" value="Genomic_DNA"/>
</dbReference>
<dbReference type="InterPro" id="IPR011707">
    <property type="entry name" value="Cu-oxidase-like_N"/>
</dbReference>
<gene>
    <name evidence="4" type="ORF">G2W53_002411</name>
</gene>
<dbReference type="AlphaFoldDB" id="A0A835CL63"/>
<dbReference type="GO" id="GO:0016491">
    <property type="term" value="F:oxidoreductase activity"/>
    <property type="evidence" value="ECO:0007669"/>
    <property type="project" value="TreeGrafter"/>
</dbReference>
<dbReference type="Proteomes" id="UP000634136">
    <property type="component" value="Unassembled WGS sequence"/>
</dbReference>
<evidence type="ECO:0000313" key="5">
    <source>
        <dbReference type="Proteomes" id="UP000634136"/>
    </source>
</evidence>
<dbReference type="InterPro" id="IPR045087">
    <property type="entry name" value="Cu-oxidase_fam"/>
</dbReference>
<evidence type="ECO:0000259" key="3">
    <source>
        <dbReference type="Pfam" id="PF07732"/>
    </source>
</evidence>
<protein>
    <submittedName>
        <fullName evidence="4">Laccase-17-like</fullName>
    </submittedName>
</protein>
<dbReference type="PANTHER" id="PTHR11709">
    <property type="entry name" value="MULTI-COPPER OXIDASE"/>
    <property type="match status" value="1"/>
</dbReference>
<keyword evidence="2" id="KW-0732">Signal</keyword>
<dbReference type="OrthoDB" id="1421483at2759"/>
<evidence type="ECO:0000313" key="4">
    <source>
        <dbReference type="EMBL" id="KAF7845506.1"/>
    </source>
</evidence>
<dbReference type="InterPro" id="IPR008972">
    <property type="entry name" value="Cupredoxin"/>
</dbReference>
<dbReference type="Gene3D" id="2.60.40.420">
    <property type="entry name" value="Cupredoxins - blue copper proteins"/>
    <property type="match status" value="1"/>
</dbReference>
<feature type="signal peptide" evidence="2">
    <location>
        <begin position="1"/>
        <end position="28"/>
    </location>
</feature>
<evidence type="ECO:0000256" key="2">
    <source>
        <dbReference type="SAM" id="SignalP"/>
    </source>
</evidence>
<feature type="domain" description="Plastocyanin-like" evidence="3">
    <location>
        <begin position="38"/>
        <end position="88"/>
    </location>
</feature>
<dbReference type="SUPFAM" id="SSF49503">
    <property type="entry name" value="Cupredoxins"/>
    <property type="match status" value="1"/>
</dbReference>
<dbReference type="GO" id="GO:0005507">
    <property type="term" value="F:copper ion binding"/>
    <property type="evidence" value="ECO:0007669"/>
    <property type="project" value="InterPro"/>
</dbReference>
<feature type="chain" id="PRO_5032715859" evidence="2">
    <location>
        <begin position="29"/>
        <end position="88"/>
    </location>
</feature>
<accession>A0A835CL63</accession>
<dbReference type="PANTHER" id="PTHR11709:SF417">
    <property type="entry name" value="LACCASE-17"/>
    <property type="match status" value="1"/>
</dbReference>
<dbReference type="Pfam" id="PF07732">
    <property type="entry name" value="Cu-oxidase_3"/>
    <property type="match status" value="1"/>
</dbReference>
<organism evidence="4 5">
    <name type="scientific">Senna tora</name>
    <dbReference type="NCBI Taxonomy" id="362788"/>
    <lineage>
        <taxon>Eukaryota</taxon>
        <taxon>Viridiplantae</taxon>
        <taxon>Streptophyta</taxon>
        <taxon>Embryophyta</taxon>
        <taxon>Tracheophyta</taxon>
        <taxon>Spermatophyta</taxon>
        <taxon>Magnoliopsida</taxon>
        <taxon>eudicotyledons</taxon>
        <taxon>Gunneridae</taxon>
        <taxon>Pentapetalae</taxon>
        <taxon>rosids</taxon>
        <taxon>fabids</taxon>
        <taxon>Fabales</taxon>
        <taxon>Fabaceae</taxon>
        <taxon>Caesalpinioideae</taxon>
        <taxon>Cassia clade</taxon>
        <taxon>Senna</taxon>
    </lineage>
</organism>
<evidence type="ECO:0000256" key="1">
    <source>
        <dbReference type="ARBA" id="ARBA00010609"/>
    </source>
</evidence>
<proteinExistence type="inferred from homology"/>
<comment type="similarity">
    <text evidence="1">Belongs to the multicopper oxidase family.</text>
</comment>